<dbReference type="AlphaFoldDB" id="A0A1N7EK42"/>
<dbReference type="EMBL" id="FTNO01000006">
    <property type="protein sequence ID" value="SIR88483.1"/>
    <property type="molecule type" value="Genomic_DNA"/>
</dbReference>
<proteinExistence type="predicted"/>
<accession>A0A1N7EK42</accession>
<evidence type="ECO:0000313" key="1">
    <source>
        <dbReference type="EMBL" id="SIR88483.1"/>
    </source>
</evidence>
<sequence length="61" mass="7004">MIDRLIDSSKNSISDTLDRSILVTGDSEETTPLDEQQNNEIKILQAFEIETELTDILEKFF</sequence>
<protein>
    <submittedName>
        <fullName evidence="1">Uncharacterized protein</fullName>
    </submittedName>
</protein>
<organism evidence="1 2">
    <name type="scientific">Haladaptatus litoreus</name>
    <dbReference type="NCBI Taxonomy" id="553468"/>
    <lineage>
        <taxon>Archaea</taxon>
        <taxon>Methanobacteriati</taxon>
        <taxon>Methanobacteriota</taxon>
        <taxon>Stenosarchaea group</taxon>
        <taxon>Halobacteria</taxon>
        <taxon>Halobacteriales</taxon>
        <taxon>Haladaptataceae</taxon>
        <taxon>Haladaptatus</taxon>
    </lineage>
</organism>
<dbReference type="Proteomes" id="UP000186914">
    <property type="component" value="Unassembled WGS sequence"/>
</dbReference>
<reference evidence="2" key="1">
    <citation type="submission" date="2017-01" db="EMBL/GenBank/DDBJ databases">
        <authorList>
            <person name="Varghese N."/>
            <person name="Submissions S."/>
        </authorList>
    </citation>
    <scope>NUCLEOTIDE SEQUENCE [LARGE SCALE GENOMIC DNA]</scope>
    <source>
        <strain evidence="2">CGMCC 1.7737</strain>
    </source>
</reference>
<evidence type="ECO:0000313" key="2">
    <source>
        <dbReference type="Proteomes" id="UP000186914"/>
    </source>
</evidence>
<keyword evidence="2" id="KW-1185">Reference proteome</keyword>
<gene>
    <name evidence="1" type="ORF">SAMN05421858_4328</name>
</gene>
<name>A0A1N7EK42_9EURY</name>